<dbReference type="EMBL" id="BLXT01006675">
    <property type="protein sequence ID" value="GFO32738.1"/>
    <property type="molecule type" value="Genomic_DNA"/>
</dbReference>
<comment type="caution">
    <text evidence="2">The sequence shown here is derived from an EMBL/GenBank/DDBJ whole genome shotgun (WGS) entry which is preliminary data.</text>
</comment>
<proteinExistence type="predicted"/>
<keyword evidence="3" id="KW-1185">Reference proteome</keyword>
<organism evidence="2 3">
    <name type="scientific">Plakobranchus ocellatus</name>
    <dbReference type="NCBI Taxonomy" id="259542"/>
    <lineage>
        <taxon>Eukaryota</taxon>
        <taxon>Metazoa</taxon>
        <taxon>Spiralia</taxon>
        <taxon>Lophotrochozoa</taxon>
        <taxon>Mollusca</taxon>
        <taxon>Gastropoda</taxon>
        <taxon>Heterobranchia</taxon>
        <taxon>Euthyneura</taxon>
        <taxon>Panpulmonata</taxon>
        <taxon>Sacoglossa</taxon>
        <taxon>Placobranchoidea</taxon>
        <taxon>Plakobranchidae</taxon>
        <taxon>Plakobranchus</taxon>
    </lineage>
</organism>
<protein>
    <submittedName>
        <fullName evidence="2">Uncharacterized protein</fullName>
    </submittedName>
</protein>
<accession>A0AAV4CL01</accession>
<dbReference type="Proteomes" id="UP000735302">
    <property type="component" value="Unassembled WGS sequence"/>
</dbReference>
<feature type="region of interest" description="Disordered" evidence="1">
    <location>
        <begin position="87"/>
        <end position="107"/>
    </location>
</feature>
<feature type="region of interest" description="Disordered" evidence="1">
    <location>
        <begin position="53"/>
        <end position="75"/>
    </location>
</feature>
<dbReference type="AlphaFoldDB" id="A0AAV4CL01"/>
<sequence length="131" mass="14472">MSGVYPLSWTGKSIQVPGQDSEVLIGQEIIADYRAGWMGDSAFECLHLHESESSKKGSLQDQPEPTERVSAESARAHRKVLCRIRPSLQKGSLQDQPEPTERFSAGSARAYRRVSAASGQVFYSLLAFMKI</sequence>
<name>A0AAV4CL01_9GAST</name>
<evidence type="ECO:0000313" key="3">
    <source>
        <dbReference type="Proteomes" id="UP000735302"/>
    </source>
</evidence>
<evidence type="ECO:0000256" key="1">
    <source>
        <dbReference type="SAM" id="MobiDB-lite"/>
    </source>
</evidence>
<gene>
    <name evidence="2" type="ORF">PoB_005924300</name>
</gene>
<evidence type="ECO:0000313" key="2">
    <source>
        <dbReference type="EMBL" id="GFO32738.1"/>
    </source>
</evidence>
<reference evidence="2 3" key="1">
    <citation type="journal article" date="2021" name="Elife">
        <title>Chloroplast acquisition without the gene transfer in kleptoplastic sea slugs, Plakobranchus ocellatus.</title>
        <authorList>
            <person name="Maeda T."/>
            <person name="Takahashi S."/>
            <person name="Yoshida T."/>
            <person name="Shimamura S."/>
            <person name="Takaki Y."/>
            <person name="Nagai Y."/>
            <person name="Toyoda A."/>
            <person name="Suzuki Y."/>
            <person name="Arimoto A."/>
            <person name="Ishii H."/>
            <person name="Satoh N."/>
            <person name="Nishiyama T."/>
            <person name="Hasebe M."/>
            <person name="Maruyama T."/>
            <person name="Minagawa J."/>
            <person name="Obokata J."/>
            <person name="Shigenobu S."/>
        </authorList>
    </citation>
    <scope>NUCLEOTIDE SEQUENCE [LARGE SCALE GENOMIC DNA]</scope>
</reference>